<evidence type="ECO:0000313" key="2">
    <source>
        <dbReference type="Proteomes" id="UP000324479"/>
    </source>
</evidence>
<reference evidence="1 2" key="1">
    <citation type="submission" date="2019-08" db="EMBL/GenBank/DDBJ databases">
        <authorList>
            <person name="Dhanesh K."/>
            <person name="Kumar G."/>
            <person name="Sasikala C."/>
            <person name="Venkata Ramana C."/>
        </authorList>
    </citation>
    <scope>NUCLEOTIDE SEQUENCE [LARGE SCALE GENOMIC DNA]</scope>
    <source>
        <strain evidence="1 2">JC645</strain>
    </source>
</reference>
<evidence type="ECO:0008006" key="3">
    <source>
        <dbReference type="Google" id="ProtNLM"/>
    </source>
</evidence>
<accession>A0A5M6DC45</accession>
<comment type="caution">
    <text evidence="1">The sequence shown here is derived from an EMBL/GenBank/DDBJ whole genome shotgun (WGS) entry which is preliminary data.</text>
</comment>
<proteinExistence type="predicted"/>
<name>A0A5M6DC45_9BACT</name>
<keyword evidence="2" id="KW-1185">Reference proteome</keyword>
<dbReference type="EMBL" id="VWOX01000005">
    <property type="protein sequence ID" value="KAA5543649.1"/>
    <property type="molecule type" value="Genomic_DNA"/>
</dbReference>
<dbReference type="RefSeq" id="WP_150076401.1">
    <property type="nucleotide sequence ID" value="NZ_VWOX01000005.1"/>
</dbReference>
<protein>
    <recommendedName>
        <fullName evidence="3">Sulfotransferase family protein</fullName>
    </recommendedName>
</protein>
<dbReference type="InterPro" id="IPR027417">
    <property type="entry name" value="P-loop_NTPase"/>
</dbReference>
<evidence type="ECO:0000313" key="1">
    <source>
        <dbReference type="EMBL" id="KAA5543649.1"/>
    </source>
</evidence>
<dbReference type="Proteomes" id="UP000324479">
    <property type="component" value="Unassembled WGS sequence"/>
</dbReference>
<dbReference type="SUPFAM" id="SSF52540">
    <property type="entry name" value="P-loop containing nucleoside triphosphate hydrolases"/>
    <property type="match status" value="1"/>
</dbReference>
<dbReference type="Gene3D" id="3.40.50.300">
    <property type="entry name" value="P-loop containing nucleotide triphosphate hydrolases"/>
    <property type="match status" value="1"/>
</dbReference>
<dbReference type="AlphaFoldDB" id="A0A5M6DC45"/>
<gene>
    <name evidence="1" type="ORF">FYK55_10600</name>
</gene>
<organism evidence="1 2">
    <name type="scientific">Roseiconus nitratireducens</name>
    <dbReference type="NCBI Taxonomy" id="2605748"/>
    <lineage>
        <taxon>Bacteria</taxon>
        <taxon>Pseudomonadati</taxon>
        <taxon>Planctomycetota</taxon>
        <taxon>Planctomycetia</taxon>
        <taxon>Pirellulales</taxon>
        <taxon>Pirellulaceae</taxon>
        <taxon>Roseiconus</taxon>
    </lineage>
</organism>
<sequence>MHPIVLTISTGRCGTTFLDSTFRLNFASDQNWISHEHLKQGVTRVGQFHRCYEPDRQAEMVNETIEGLLRDWVQISQTGPVVDFGWTMRSLIPYFRRQLGDQLKVLYVHRHPVAVAASFKLIGSYSIYQSPQWSITPHHPSALFPQFASRWDSMTAFEKCLYLWLEVNAYAAEVRDRYPDMEFLEATSADLFREDGTLEQIARFTGFSDGTQPLERSNRHNKRDIFLLERRPIRDEWERYQRHPELIAFAESLGYNMDRDHIAGFIGKYQLPPGLIPLLRNRSGYWAHKENAGRLMRRLGLRN</sequence>